<proteinExistence type="predicted"/>
<organism evidence="1">
    <name type="scientific">Culex pipiens</name>
    <name type="common">House mosquito</name>
    <dbReference type="NCBI Taxonomy" id="7175"/>
    <lineage>
        <taxon>Eukaryota</taxon>
        <taxon>Metazoa</taxon>
        <taxon>Ecdysozoa</taxon>
        <taxon>Arthropoda</taxon>
        <taxon>Hexapoda</taxon>
        <taxon>Insecta</taxon>
        <taxon>Pterygota</taxon>
        <taxon>Neoptera</taxon>
        <taxon>Endopterygota</taxon>
        <taxon>Diptera</taxon>
        <taxon>Nematocera</taxon>
        <taxon>Culicoidea</taxon>
        <taxon>Culicidae</taxon>
        <taxon>Culicinae</taxon>
        <taxon>Culicini</taxon>
        <taxon>Culex</taxon>
        <taxon>Culex</taxon>
    </lineage>
</organism>
<dbReference type="AlphaFoldDB" id="A0A8D8JY66"/>
<evidence type="ECO:0000313" key="1">
    <source>
        <dbReference type="EMBL" id="CAG6577542.1"/>
    </source>
</evidence>
<sequence length="117" mass="13386">MLADLINSSSSFLDFRVHFLIHLPKLREPDRGSSPLDKNPGNSSQIAKLSLSCFWFLDRVISGSIFYTFGVRVDSCEKFLRSVTIRRAQNRLRTLPKTRKITKETRSTTKHTTTLGQ</sequence>
<reference evidence="1" key="1">
    <citation type="submission" date="2021-05" db="EMBL/GenBank/DDBJ databases">
        <authorList>
            <person name="Alioto T."/>
            <person name="Alioto T."/>
            <person name="Gomez Garrido J."/>
        </authorList>
    </citation>
    <scope>NUCLEOTIDE SEQUENCE</scope>
</reference>
<dbReference type="EMBL" id="HBUE01298481">
    <property type="protein sequence ID" value="CAG6577542.1"/>
    <property type="molecule type" value="Transcribed_RNA"/>
</dbReference>
<protein>
    <submittedName>
        <fullName evidence="1">(northern house mosquito) hypothetical protein</fullName>
    </submittedName>
</protein>
<dbReference type="EMBL" id="HBUE01192542">
    <property type="protein sequence ID" value="CAG6525832.1"/>
    <property type="molecule type" value="Transcribed_RNA"/>
</dbReference>
<accession>A0A8D8JY66</accession>
<name>A0A8D8JY66_CULPI</name>